<evidence type="ECO:0000313" key="2">
    <source>
        <dbReference type="Proteomes" id="UP000191672"/>
    </source>
</evidence>
<protein>
    <submittedName>
        <fullName evidence="1">Uncharacterized protein</fullName>
    </submittedName>
</protein>
<dbReference type="AlphaFoldDB" id="A0A1V6QP79"/>
<dbReference type="Proteomes" id="UP000191672">
    <property type="component" value="Unassembled WGS sequence"/>
</dbReference>
<proteinExistence type="predicted"/>
<dbReference type="EMBL" id="MDYN01000001">
    <property type="protein sequence ID" value="OQD91033.1"/>
    <property type="molecule type" value="Genomic_DNA"/>
</dbReference>
<name>A0A1V6QP79_9EURO</name>
<organism evidence="1 2">
    <name type="scientific">Penicillium antarcticum</name>
    <dbReference type="NCBI Taxonomy" id="416450"/>
    <lineage>
        <taxon>Eukaryota</taxon>
        <taxon>Fungi</taxon>
        <taxon>Dikarya</taxon>
        <taxon>Ascomycota</taxon>
        <taxon>Pezizomycotina</taxon>
        <taxon>Eurotiomycetes</taxon>
        <taxon>Eurotiomycetidae</taxon>
        <taxon>Eurotiales</taxon>
        <taxon>Aspergillaceae</taxon>
        <taxon>Penicillium</taxon>
    </lineage>
</organism>
<evidence type="ECO:0000313" key="1">
    <source>
        <dbReference type="EMBL" id="OQD91033.1"/>
    </source>
</evidence>
<gene>
    <name evidence="1" type="ORF">PENANT_c001G11418</name>
</gene>
<keyword evidence="2" id="KW-1185">Reference proteome</keyword>
<sequence length="109" mass="12439">MFRSTTSEDLFMSEFTKAAYQRAFSLDKLKLVVTAEFNKKGTLGAVKRIYKPQRLSHPSSTKKSWFPSGVQHTWYPSPPEHQIILETGIGRVIAAFVLWCMGPTCQEDR</sequence>
<dbReference type="OrthoDB" id="4366145at2759"/>
<accession>A0A1V6QP79</accession>
<comment type="caution">
    <text evidence="1">The sequence shown here is derived from an EMBL/GenBank/DDBJ whole genome shotgun (WGS) entry which is preliminary data.</text>
</comment>
<reference evidence="2" key="1">
    <citation type="journal article" date="2017" name="Nat. Microbiol.">
        <title>Global analysis of biosynthetic gene clusters reveals vast potential of secondary metabolite production in Penicillium species.</title>
        <authorList>
            <person name="Nielsen J.C."/>
            <person name="Grijseels S."/>
            <person name="Prigent S."/>
            <person name="Ji B."/>
            <person name="Dainat J."/>
            <person name="Nielsen K.F."/>
            <person name="Frisvad J.C."/>
            <person name="Workman M."/>
            <person name="Nielsen J."/>
        </authorList>
    </citation>
    <scope>NUCLEOTIDE SEQUENCE [LARGE SCALE GENOMIC DNA]</scope>
    <source>
        <strain evidence="2">IBT 31811</strain>
    </source>
</reference>